<reference evidence="2" key="1">
    <citation type="submission" date="2015-08" db="UniProtKB">
        <authorList>
            <consortium name="WormBaseParasite"/>
        </authorList>
    </citation>
    <scope>IDENTIFICATION</scope>
</reference>
<evidence type="ECO:0000256" key="1">
    <source>
        <dbReference type="SAM" id="Phobius"/>
    </source>
</evidence>
<dbReference type="AlphaFoldDB" id="A0A0K0EBH6"/>
<evidence type="ECO:0000313" key="2">
    <source>
        <dbReference type="WBParaSite" id="SSTP_0000684700.1"/>
    </source>
</evidence>
<organism evidence="2">
    <name type="scientific">Strongyloides stercoralis</name>
    <name type="common">Threadworm</name>
    <dbReference type="NCBI Taxonomy" id="6248"/>
    <lineage>
        <taxon>Eukaryota</taxon>
        <taxon>Metazoa</taxon>
        <taxon>Ecdysozoa</taxon>
        <taxon>Nematoda</taxon>
        <taxon>Chromadorea</taxon>
        <taxon>Rhabditida</taxon>
        <taxon>Tylenchina</taxon>
        <taxon>Panagrolaimomorpha</taxon>
        <taxon>Strongyloidoidea</taxon>
        <taxon>Strongyloididae</taxon>
        <taxon>Strongyloides</taxon>
    </lineage>
</organism>
<keyword evidence="1" id="KW-0812">Transmembrane</keyword>
<proteinExistence type="predicted"/>
<feature type="transmembrane region" description="Helical" evidence="1">
    <location>
        <begin position="6"/>
        <end position="26"/>
    </location>
</feature>
<keyword evidence="1" id="KW-0472">Membrane</keyword>
<sequence>MLFLSYIFIVFLFINFFLLSAGYLFIDKTKNIYSKYKNNNILIRKKRFYLTMRFRGLGSSGFFGAAHIRRPFGGNGIDVGPWDWVDSFTD</sequence>
<protein>
    <submittedName>
        <fullName evidence="2">Uncharacterized protein</fullName>
    </submittedName>
</protein>
<name>A0A0K0EBH6_STRER</name>
<keyword evidence="1" id="KW-1133">Transmembrane helix</keyword>
<dbReference type="WBParaSite" id="SSTP_0000684700.1">
    <property type="protein sequence ID" value="SSTP_0000684700.1"/>
    <property type="gene ID" value="SSTP_0000684700"/>
</dbReference>
<accession>A0A0K0EBH6</accession>